<evidence type="ECO:0000259" key="2">
    <source>
        <dbReference type="Pfam" id="PF05548"/>
    </source>
</evidence>
<evidence type="ECO:0000256" key="1">
    <source>
        <dbReference type="SAM" id="SignalP"/>
    </source>
</evidence>
<name>A0A2P6TSZ7_CHLSO</name>
<dbReference type="STRING" id="3076.A0A2P6TSZ7"/>
<comment type="caution">
    <text evidence="3">The sequence shown here is derived from an EMBL/GenBank/DDBJ whole genome shotgun (WGS) entry which is preliminary data.</text>
</comment>
<accession>A0A2P6TSZ7</accession>
<dbReference type="InterPro" id="IPR008752">
    <property type="entry name" value="Peptidase_M11"/>
</dbReference>
<protein>
    <recommendedName>
        <fullName evidence="2">Peptidase M11 gametolysin domain-containing protein</fullName>
    </recommendedName>
</protein>
<gene>
    <name evidence="3" type="ORF">C2E21_4079</name>
</gene>
<evidence type="ECO:0000313" key="3">
    <source>
        <dbReference type="EMBL" id="PRW57195.1"/>
    </source>
</evidence>
<feature type="domain" description="Peptidase M11 gametolysin" evidence="2">
    <location>
        <begin position="185"/>
        <end position="454"/>
    </location>
</feature>
<organism evidence="3 4">
    <name type="scientific">Chlorella sorokiniana</name>
    <name type="common">Freshwater green alga</name>
    <dbReference type="NCBI Taxonomy" id="3076"/>
    <lineage>
        <taxon>Eukaryota</taxon>
        <taxon>Viridiplantae</taxon>
        <taxon>Chlorophyta</taxon>
        <taxon>core chlorophytes</taxon>
        <taxon>Trebouxiophyceae</taxon>
        <taxon>Chlorellales</taxon>
        <taxon>Chlorellaceae</taxon>
        <taxon>Chlorella clade</taxon>
        <taxon>Chlorella</taxon>
    </lineage>
</organism>
<keyword evidence="1" id="KW-0732">Signal</keyword>
<feature type="signal peptide" evidence="1">
    <location>
        <begin position="1"/>
        <end position="22"/>
    </location>
</feature>
<dbReference type="Proteomes" id="UP000239899">
    <property type="component" value="Unassembled WGS sequence"/>
</dbReference>
<dbReference type="SUPFAM" id="SSF55486">
    <property type="entry name" value="Metalloproteases ('zincins'), catalytic domain"/>
    <property type="match status" value="1"/>
</dbReference>
<sequence length="583" mass="58544">MDLPRACLAFLALVLLAGPAVAAPTRRLLQTTLSGRVILFSADIKGQPSQRLLAVQTPSGQRVHVQASAAQLHGVASGMQVQVTGTWQQQARPTVAAAAAAAAAAPTSSSFVAASISASGAKFAAPQVTVAAAGPTIAAAKAAPTMVLSSNQLVTPDISTIFIPIAFKQASGAACAGTSLPKFSTAAVRKAVFAELNPAGPTVGGTFAKCSNQRSLLTQANSRVAEVVSLPCSGTSNGVAWATNKCDFDDFNGWSDAADAALAARGIDLSQYKYRVYLLPPTTTCAWVGLGYEGCDGSFACRAWITGDFWTSPQPIAHELGHNLYMAHAGAANADGSFDEYGDSTCVMGHCCDTRCPNTPHAWQMGWVSLQQLDGTSLKAGQTVTAVVAAQASLTAANTATRSAGLRITPSWSAGAQPIFVGYRTRAAGSGDATLPADQAGKVHLYTSAISNTYDPQPTDWKAQLAAGGSWSAAGLVVRVKAAGPTSATVTVCRRAGAETLASCQAGLDNDCNGRVGSADAACATLLAKAAAAAKAKAAAAAKAKAAAAAKAKAAAAAAAAAAAKAKAAAAAAAKAKASPAPK</sequence>
<dbReference type="AlphaFoldDB" id="A0A2P6TSZ7"/>
<dbReference type="EMBL" id="LHPG02000007">
    <property type="protein sequence ID" value="PRW57195.1"/>
    <property type="molecule type" value="Genomic_DNA"/>
</dbReference>
<reference evidence="3 4" key="1">
    <citation type="journal article" date="2018" name="Plant J.">
        <title>Genome sequences of Chlorella sorokiniana UTEX 1602 and Micractinium conductrix SAG 241.80: implications to maltose excretion by a green alga.</title>
        <authorList>
            <person name="Arriola M.B."/>
            <person name="Velmurugan N."/>
            <person name="Zhang Y."/>
            <person name="Plunkett M.H."/>
            <person name="Hondzo H."/>
            <person name="Barney B.M."/>
        </authorList>
    </citation>
    <scope>NUCLEOTIDE SEQUENCE [LARGE SCALE GENOMIC DNA]</scope>
    <source>
        <strain evidence="4">UTEX 1602</strain>
    </source>
</reference>
<dbReference type="Pfam" id="PF05548">
    <property type="entry name" value="Peptidase_M11"/>
    <property type="match status" value="1"/>
</dbReference>
<proteinExistence type="predicted"/>
<keyword evidence="4" id="KW-1185">Reference proteome</keyword>
<feature type="chain" id="PRO_5015200493" description="Peptidase M11 gametolysin domain-containing protein" evidence="1">
    <location>
        <begin position="23"/>
        <end position="583"/>
    </location>
</feature>
<dbReference type="OrthoDB" id="535741at2759"/>
<evidence type="ECO:0000313" key="4">
    <source>
        <dbReference type="Proteomes" id="UP000239899"/>
    </source>
</evidence>